<organism evidence="2">
    <name type="scientific">marine sediment metagenome</name>
    <dbReference type="NCBI Taxonomy" id="412755"/>
    <lineage>
        <taxon>unclassified sequences</taxon>
        <taxon>metagenomes</taxon>
        <taxon>ecological metagenomes</taxon>
    </lineage>
</organism>
<comment type="caution">
    <text evidence="2">The sequence shown here is derived from an EMBL/GenBank/DDBJ whole genome shotgun (WGS) entry which is preliminary data.</text>
</comment>
<evidence type="ECO:0000313" key="2">
    <source>
        <dbReference type="EMBL" id="GAI69717.1"/>
    </source>
</evidence>
<dbReference type="Gene3D" id="3.40.50.720">
    <property type="entry name" value="NAD(P)-binding Rossmann-like Domain"/>
    <property type="match status" value="1"/>
</dbReference>
<dbReference type="GO" id="GO:0048270">
    <property type="term" value="F:methionine adenosyltransferase regulator activity"/>
    <property type="evidence" value="ECO:0007669"/>
    <property type="project" value="TreeGrafter"/>
</dbReference>
<dbReference type="PANTHER" id="PTHR10491">
    <property type="entry name" value="DTDP-4-DEHYDRORHAMNOSE REDUCTASE"/>
    <property type="match status" value="1"/>
</dbReference>
<feature type="domain" description="RmlD-like substrate binding" evidence="1">
    <location>
        <begin position="2"/>
        <end position="115"/>
    </location>
</feature>
<dbReference type="PANTHER" id="PTHR10491:SF4">
    <property type="entry name" value="METHIONINE ADENOSYLTRANSFERASE 2 SUBUNIT BETA"/>
    <property type="match status" value="1"/>
</dbReference>
<dbReference type="SUPFAM" id="SSF51735">
    <property type="entry name" value="NAD(P)-binding Rossmann-fold domains"/>
    <property type="match status" value="1"/>
</dbReference>
<dbReference type="EMBL" id="BARW01005068">
    <property type="protein sequence ID" value="GAI69717.1"/>
    <property type="molecule type" value="Genomic_DNA"/>
</dbReference>
<dbReference type="Pfam" id="PF04321">
    <property type="entry name" value="RmlD_sub_bind"/>
    <property type="match status" value="1"/>
</dbReference>
<dbReference type="InterPro" id="IPR029903">
    <property type="entry name" value="RmlD-like-bd"/>
</dbReference>
<accession>X1QMF4</accession>
<reference evidence="2" key="1">
    <citation type="journal article" date="2014" name="Front. Microbiol.">
        <title>High frequency of phylogenetically diverse reductive dehalogenase-homologous genes in deep subseafloor sedimentary metagenomes.</title>
        <authorList>
            <person name="Kawai M."/>
            <person name="Futagami T."/>
            <person name="Toyoda A."/>
            <person name="Takaki Y."/>
            <person name="Nishi S."/>
            <person name="Hori S."/>
            <person name="Arai W."/>
            <person name="Tsubouchi T."/>
            <person name="Morono Y."/>
            <person name="Uchiyama I."/>
            <person name="Ito T."/>
            <person name="Fujiyama A."/>
            <person name="Inagaki F."/>
            <person name="Takami H."/>
        </authorList>
    </citation>
    <scope>NUCLEOTIDE SEQUENCE</scope>
    <source>
        <strain evidence="2">Expedition CK06-06</strain>
    </source>
</reference>
<gene>
    <name evidence="2" type="ORF">S12H4_11335</name>
</gene>
<proteinExistence type="predicted"/>
<dbReference type="GO" id="GO:0006556">
    <property type="term" value="P:S-adenosylmethionine biosynthetic process"/>
    <property type="evidence" value="ECO:0007669"/>
    <property type="project" value="TreeGrafter"/>
</dbReference>
<dbReference type="InterPro" id="IPR036291">
    <property type="entry name" value="NAD(P)-bd_dom_sf"/>
</dbReference>
<dbReference type="Gene3D" id="3.90.25.10">
    <property type="entry name" value="UDP-galactose 4-epimerase, domain 1"/>
    <property type="match status" value="1"/>
</dbReference>
<name>X1QMF4_9ZZZZ</name>
<dbReference type="AlphaFoldDB" id="X1QMF4"/>
<dbReference type="InterPro" id="IPR005913">
    <property type="entry name" value="dTDP_dehydrorham_reduct"/>
</dbReference>
<sequence length="129" mass="14955">IIHKLSHREKLRAFKDVLFSPILVNDLAEILFKLEEKKFAGTIHIASRESCSKFEFAKSIAKIFNLDRTLIEPISIDQLKLKALRGKNNSLNVDRAEQILNMKLPTVEDGLKKMHELKLKDFIWELRNG</sequence>
<feature type="non-terminal residue" evidence="2">
    <location>
        <position position="1"/>
    </location>
</feature>
<evidence type="ECO:0000259" key="1">
    <source>
        <dbReference type="Pfam" id="PF04321"/>
    </source>
</evidence>
<protein>
    <recommendedName>
        <fullName evidence="1">RmlD-like substrate binding domain-containing protein</fullName>
    </recommendedName>
</protein>
<dbReference type="GO" id="GO:0048269">
    <property type="term" value="C:methionine adenosyltransferase complex"/>
    <property type="evidence" value="ECO:0007669"/>
    <property type="project" value="TreeGrafter"/>
</dbReference>